<comment type="caution">
    <text evidence="1">The sequence shown here is derived from an EMBL/GenBank/DDBJ whole genome shotgun (WGS) entry which is preliminary data.</text>
</comment>
<dbReference type="Proteomes" id="UP001601422">
    <property type="component" value="Unassembled WGS sequence"/>
</dbReference>
<sequence length="45" mass="4990">MARPPQRLRPTVQHLLDTLGVPAFAVSRRLGIRACSMPFTTARTV</sequence>
<proteinExistence type="predicted"/>
<organism evidence="1 2">
    <name type="scientific">Streptomyces tibetensis</name>
    <dbReference type="NCBI Taxonomy" id="2382123"/>
    <lineage>
        <taxon>Bacteria</taxon>
        <taxon>Bacillati</taxon>
        <taxon>Actinomycetota</taxon>
        <taxon>Actinomycetes</taxon>
        <taxon>Kitasatosporales</taxon>
        <taxon>Streptomycetaceae</taxon>
        <taxon>Streptomyces</taxon>
    </lineage>
</organism>
<name>A0ABW6MZC9_9ACTN</name>
<evidence type="ECO:0000313" key="1">
    <source>
        <dbReference type="EMBL" id="MFF0006285.1"/>
    </source>
</evidence>
<protein>
    <submittedName>
        <fullName evidence="1">Uncharacterized protein</fullName>
    </submittedName>
</protein>
<keyword evidence="2" id="KW-1185">Reference proteome</keyword>
<dbReference type="RefSeq" id="WP_361943495.1">
    <property type="nucleotide sequence ID" value="NZ_JBEXWI010000013.1"/>
</dbReference>
<evidence type="ECO:0000313" key="2">
    <source>
        <dbReference type="Proteomes" id="UP001601422"/>
    </source>
</evidence>
<reference evidence="1 2" key="1">
    <citation type="submission" date="2024-10" db="EMBL/GenBank/DDBJ databases">
        <title>The Natural Products Discovery Center: Release of the First 8490 Sequenced Strains for Exploring Actinobacteria Biosynthetic Diversity.</title>
        <authorList>
            <person name="Kalkreuter E."/>
            <person name="Kautsar S.A."/>
            <person name="Yang D."/>
            <person name="Bader C.D."/>
            <person name="Teijaro C.N."/>
            <person name="Fluegel L."/>
            <person name="Davis C.M."/>
            <person name="Simpson J.R."/>
            <person name="Lauterbach L."/>
            <person name="Steele A.D."/>
            <person name="Gui C."/>
            <person name="Meng S."/>
            <person name="Li G."/>
            <person name="Viehrig K."/>
            <person name="Ye F."/>
            <person name="Su P."/>
            <person name="Kiefer A.F."/>
            <person name="Nichols A."/>
            <person name="Cepeda A.J."/>
            <person name="Yan W."/>
            <person name="Fan B."/>
            <person name="Jiang Y."/>
            <person name="Adhikari A."/>
            <person name="Zheng C.-J."/>
            <person name="Schuster L."/>
            <person name="Cowan T.M."/>
            <person name="Smanski M.J."/>
            <person name="Chevrette M.G."/>
            <person name="De Carvalho L.P.S."/>
            <person name="Shen B."/>
        </authorList>
    </citation>
    <scope>NUCLEOTIDE SEQUENCE [LARGE SCALE GENOMIC DNA]</scope>
    <source>
        <strain evidence="1 2">NPDC005497</strain>
    </source>
</reference>
<accession>A0ABW6MZC9</accession>
<gene>
    <name evidence="1" type="ORF">ACFYQT_22950</name>
</gene>
<dbReference type="EMBL" id="JBIAJP010000006">
    <property type="protein sequence ID" value="MFF0006285.1"/>
    <property type="molecule type" value="Genomic_DNA"/>
</dbReference>